<accession>A0A382XAN0</accession>
<feature type="non-terminal residue" evidence="1">
    <location>
        <position position="50"/>
    </location>
</feature>
<gene>
    <name evidence="1" type="ORF">METZ01_LOCUS420976</name>
</gene>
<name>A0A382XAN0_9ZZZZ</name>
<sequence length="50" mass="5134">MAGAVAAEAGNNWSIFHNPAGITEVDGLQVSLGGGKLYGYDWLPTLNLSG</sequence>
<proteinExistence type="predicted"/>
<evidence type="ECO:0000313" key="1">
    <source>
        <dbReference type="EMBL" id="SVD68122.1"/>
    </source>
</evidence>
<dbReference type="AlphaFoldDB" id="A0A382XAN0"/>
<dbReference type="Gene3D" id="2.40.160.60">
    <property type="entry name" value="Outer membrane protein transport protein (OMPP1/FadL/TodX)"/>
    <property type="match status" value="1"/>
</dbReference>
<organism evidence="1">
    <name type="scientific">marine metagenome</name>
    <dbReference type="NCBI Taxonomy" id="408172"/>
    <lineage>
        <taxon>unclassified sequences</taxon>
        <taxon>metagenomes</taxon>
        <taxon>ecological metagenomes</taxon>
    </lineage>
</organism>
<protein>
    <submittedName>
        <fullName evidence="1">Uncharacterized protein</fullName>
    </submittedName>
</protein>
<reference evidence="1" key="1">
    <citation type="submission" date="2018-05" db="EMBL/GenBank/DDBJ databases">
        <authorList>
            <person name="Lanie J.A."/>
            <person name="Ng W.-L."/>
            <person name="Kazmierczak K.M."/>
            <person name="Andrzejewski T.M."/>
            <person name="Davidsen T.M."/>
            <person name="Wayne K.J."/>
            <person name="Tettelin H."/>
            <person name="Glass J.I."/>
            <person name="Rusch D."/>
            <person name="Podicherti R."/>
            <person name="Tsui H.-C.T."/>
            <person name="Winkler M.E."/>
        </authorList>
    </citation>
    <scope>NUCLEOTIDE SEQUENCE</scope>
</reference>
<dbReference type="EMBL" id="UINC01166268">
    <property type="protein sequence ID" value="SVD68122.1"/>
    <property type="molecule type" value="Genomic_DNA"/>
</dbReference>